<reference evidence="2 3" key="1">
    <citation type="submission" date="2019-03" db="EMBL/GenBank/DDBJ databases">
        <title>Metabolic reconstructions from genomes of highly enriched 'Candidatus Accumulibacter' and 'Candidatus Competibacter' bioreactor populations.</title>
        <authorList>
            <person name="Annavajhala M.K."/>
            <person name="Welles L."/>
            <person name="Abbas B."/>
            <person name="Sorokin D."/>
            <person name="Park H."/>
            <person name="Van Loosdrecht M."/>
            <person name="Chandran K."/>
        </authorList>
    </citation>
    <scope>NUCLEOTIDE SEQUENCE [LARGE SCALE GENOMIC DNA]</scope>
    <source>
        <strain evidence="2 3">SBR_G</strain>
    </source>
</reference>
<organism evidence="2 3">
    <name type="scientific">Candidatus Competibacter phosphatis</name>
    <dbReference type="NCBI Taxonomy" id="221280"/>
    <lineage>
        <taxon>Bacteria</taxon>
        <taxon>Pseudomonadati</taxon>
        <taxon>Pseudomonadota</taxon>
        <taxon>Gammaproteobacteria</taxon>
        <taxon>Candidatus Competibacteraceae</taxon>
        <taxon>Candidatus Competibacter</taxon>
    </lineage>
</organism>
<dbReference type="EMBL" id="SPMZ01000072">
    <property type="protein sequence ID" value="NMQ20983.1"/>
    <property type="molecule type" value="Genomic_DNA"/>
</dbReference>
<sequence length="123" mass="13678">MKKPTLAQLEREVEAARLNMEARKQRALEAIAEAEERLQSAKARLIDSTERLPDRMALTAIGDESWPPERLAAFRAEIEQDRATVADTELLVAGLKKLVARDFIGQARHVAAIQAHKRALIAA</sequence>
<comment type="caution">
    <text evidence="2">The sequence shown here is derived from an EMBL/GenBank/DDBJ whole genome shotgun (WGS) entry which is preliminary data.</text>
</comment>
<name>A0ABX1TNH9_9GAMM</name>
<dbReference type="Proteomes" id="UP000760480">
    <property type="component" value="Unassembled WGS sequence"/>
</dbReference>
<accession>A0ABX1TNH9</accession>
<feature type="coiled-coil region" evidence="1">
    <location>
        <begin position="6"/>
        <end position="51"/>
    </location>
</feature>
<dbReference type="RefSeq" id="WP_169250251.1">
    <property type="nucleotide sequence ID" value="NZ_SPMZ01000072.1"/>
</dbReference>
<proteinExistence type="predicted"/>
<keyword evidence="1" id="KW-0175">Coiled coil</keyword>
<evidence type="ECO:0000256" key="1">
    <source>
        <dbReference type="SAM" id="Coils"/>
    </source>
</evidence>
<gene>
    <name evidence="2" type="ORF">E4P82_18390</name>
</gene>
<protein>
    <submittedName>
        <fullName evidence="2">Uncharacterized protein</fullName>
    </submittedName>
</protein>
<keyword evidence="3" id="KW-1185">Reference proteome</keyword>
<evidence type="ECO:0000313" key="2">
    <source>
        <dbReference type="EMBL" id="NMQ20983.1"/>
    </source>
</evidence>
<evidence type="ECO:0000313" key="3">
    <source>
        <dbReference type="Proteomes" id="UP000760480"/>
    </source>
</evidence>